<dbReference type="FunFam" id="3.40.50.720:FF:000198">
    <property type="entry name" value="UDP-glucuronate 4-epimerase 3"/>
    <property type="match status" value="1"/>
</dbReference>
<dbReference type="EMBL" id="QOQW01000002">
    <property type="protein sequence ID" value="RCK81316.1"/>
    <property type="molecule type" value="Genomic_DNA"/>
</dbReference>
<evidence type="ECO:0000313" key="8">
    <source>
        <dbReference type="EMBL" id="RCK81316.1"/>
    </source>
</evidence>
<dbReference type="GO" id="GO:0016020">
    <property type="term" value="C:membrane"/>
    <property type="evidence" value="ECO:0007669"/>
    <property type="project" value="UniProtKB-SubCell"/>
</dbReference>
<evidence type="ECO:0000313" key="9">
    <source>
        <dbReference type="Proteomes" id="UP000252355"/>
    </source>
</evidence>
<dbReference type="GO" id="GO:0012505">
    <property type="term" value="C:endomembrane system"/>
    <property type="evidence" value="ECO:0007669"/>
    <property type="project" value="UniProtKB-SubCell"/>
</dbReference>
<keyword evidence="3" id="KW-0812">Transmembrane</keyword>
<evidence type="ECO:0000259" key="7">
    <source>
        <dbReference type="Pfam" id="PF01370"/>
    </source>
</evidence>
<dbReference type="PRINTS" id="PR01713">
    <property type="entry name" value="NUCEPIMERASE"/>
</dbReference>
<protein>
    <submittedName>
        <fullName evidence="8">NAD-dependent epimerase/dehydratase</fullName>
    </submittedName>
</protein>
<feature type="domain" description="NAD-dependent epimerase/dehydratase" evidence="7">
    <location>
        <begin position="3"/>
        <end position="237"/>
    </location>
</feature>
<evidence type="ECO:0000256" key="5">
    <source>
        <dbReference type="ARBA" id="ARBA00023027"/>
    </source>
</evidence>
<name>A0A367ZTE1_9BACT</name>
<comment type="caution">
    <text evidence="8">The sequence shown here is derived from an EMBL/GenBank/DDBJ whole genome shotgun (WGS) entry which is preliminary data.</text>
</comment>
<keyword evidence="4" id="KW-1133">Transmembrane helix</keyword>
<reference evidence="8 9" key="1">
    <citation type="submission" date="2018-05" db="EMBL/GenBank/DDBJ databases">
        <title>A metagenomic window into the 2 km-deep terrestrial subsurface aquifer revealed taxonomically and functionally diverse microbial community comprising novel uncultured bacterial lineages.</title>
        <authorList>
            <person name="Kadnikov V.V."/>
            <person name="Mardanov A.V."/>
            <person name="Beletsky A.V."/>
            <person name="Banks D."/>
            <person name="Pimenov N.V."/>
            <person name="Frank Y.A."/>
            <person name="Karnachuk O.V."/>
            <person name="Ravin N.V."/>
        </authorList>
    </citation>
    <scope>NUCLEOTIDE SEQUENCE [LARGE SCALE GENOMIC DNA]</scope>
    <source>
        <strain evidence="8">BY5</strain>
    </source>
</reference>
<dbReference type="AlphaFoldDB" id="A0A367ZTE1"/>
<dbReference type="InterPro" id="IPR001509">
    <property type="entry name" value="Epimerase_deHydtase"/>
</dbReference>
<dbReference type="PANTHER" id="PTHR43574">
    <property type="entry name" value="EPIMERASE-RELATED"/>
    <property type="match status" value="1"/>
</dbReference>
<evidence type="ECO:0000256" key="4">
    <source>
        <dbReference type="ARBA" id="ARBA00022989"/>
    </source>
</evidence>
<dbReference type="Gene3D" id="3.40.50.720">
    <property type="entry name" value="NAD(P)-binding Rossmann-like Domain"/>
    <property type="match status" value="1"/>
</dbReference>
<dbReference type="InterPro" id="IPR036291">
    <property type="entry name" value="NAD(P)-bd_dom_sf"/>
</dbReference>
<dbReference type="SUPFAM" id="SSF51735">
    <property type="entry name" value="NAD(P)-binding Rossmann-fold domains"/>
    <property type="match status" value="1"/>
</dbReference>
<dbReference type="Proteomes" id="UP000252355">
    <property type="component" value="Unassembled WGS sequence"/>
</dbReference>
<evidence type="ECO:0000256" key="2">
    <source>
        <dbReference type="ARBA" id="ARBA00004308"/>
    </source>
</evidence>
<proteinExistence type="predicted"/>
<organism evidence="8 9">
    <name type="scientific">Candidatus Ozemobacter sibiricus</name>
    <dbReference type="NCBI Taxonomy" id="2268124"/>
    <lineage>
        <taxon>Bacteria</taxon>
        <taxon>Candidatus Ozemobacteria</taxon>
        <taxon>Candidatus Ozemobacterales</taxon>
        <taxon>Candidatus Ozemobacteraceae</taxon>
        <taxon>Candidatus Ozemobacter</taxon>
    </lineage>
</organism>
<keyword evidence="5" id="KW-0520">NAD</keyword>
<evidence type="ECO:0000256" key="3">
    <source>
        <dbReference type="ARBA" id="ARBA00022692"/>
    </source>
</evidence>
<comment type="subcellular location">
    <subcellularLocation>
        <location evidence="2">Endomembrane system</location>
    </subcellularLocation>
    <subcellularLocation>
        <location evidence="1">Membrane</location>
        <topology evidence="1">Multi-pass membrane protein</topology>
    </subcellularLocation>
</comment>
<accession>A0A367ZTE1</accession>
<gene>
    <name evidence="8" type="ORF">OZSIB_2185</name>
</gene>
<evidence type="ECO:0000256" key="6">
    <source>
        <dbReference type="ARBA" id="ARBA00023136"/>
    </source>
</evidence>
<sequence length="338" mass="38080">MQILVTGAAGFIGFHLSRALLARGDTVVGLDNLNDYYEVQLKLDRLKQLEQTPGFTFIKADLADRARIADLFQQYRFDRVVNLAAQAGVRYSLQNPHAYVDANLVGFLNILEGCRHARVPHLVYASSSSVYGANTAMPFSVHHNVDHPVSLYAATKKANELMAHTYAHLYGLPVTGLRFFTVYGPWGRPDMALFLFTRAILEGRPIQVFNEGKMRRDFTYIDDIVEGVVRVTDRIATPNPDWSGERPDPASSRAPYRVYNIGNHQPVELLRFIEILEEKLGRKAQKVFLPMQAGDVPATYADVEDLRRDVGFAPATPLETGIERFVAWYREYYRPAGG</sequence>
<dbReference type="Pfam" id="PF01370">
    <property type="entry name" value="Epimerase"/>
    <property type="match status" value="1"/>
</dbReference>
<keyword evidence="6" id="KW-0472">Membrane</keyword>
<dbReference type="CDD" id="cd05253">
    <property type="entry name" value="UDP_GE_SDE_e"/>
    <property type="match status" value="1"/>
</dbReference>
<evidence type="ECO:0000256" key="1">
    <source>
        <dbReference type="ARBA" id="ARBA00004141"/>
    </source>
</evidence>